<dbReference type="Proteomes" id="UP001321749">
    <property type="component" value="Unassembled WGS sequence"/>
</dbReference>
<accession>A0AAV9HQU7</accession>
<protein>
    <submittedName>
        <fullName evidence="8">Sds3-like-domain-containing protein</fullName>
    </submittedName>
</protein>
<feature type="compositionally biased region" description="Acidic residues" evidence="7">
    <location>
        <begin position="327"/>
        <end position="338"/>
    </location>
</feature>
<name>A0AAV9HQU7_9PEZI</name>
<dbReference type="Pfam" id="PF08598">
    <property type="entry name" value="Sds3"/>
    <property type="match status" value="1"/>
</dbReference>
<keyword evidence="4" id="KW-0804">Transcription</keyword>
<dbReference type="PANTHER" id="PTHR21964">
    <property type="entry name" value="BREAST CANCER METASTASIS-SUPPRESSOR 1"/>
    <property type="match status" value="1"/>
</dbReference>
<gene>
    <name evidence="8" type="ORF">QBC42DRAFT_71548</name>
</gene>
<evidence type="ECO:0000256" key="2">
    <source>
        <dbReference type="ARBA" id="ARBA00022491"/>
    </source>
</evidence>
<dbReference type="AlphaFoldDB" id="A0AAV9HQU7"/>
<reference evidence="8" key="2">
    <citation type="submission" date="2023-06" db="EMBL/GenBank/DDBJ databases">
        <authorList>
            <consortium name="Lawrence Berkeley National Laboratory"/>
            <person name="Mondo S.J."/>
            <person name="Hensen N."/>
            <person name="Bonometti L."/>
            <person name="Westerberg I."/>
            <person name="Brannstrom I.O."/>
            <person name="Guillou S."/>
            <person name="Cros-Aarteil S."/>
            <person name="Calhoun S."/>
            <person name="Haridas S."/>
            <person name="Kuo A."/>
            <person name="Pangilinan J."/>
            <person name="Riley R."/>
            <person name="Labutti K."/>
            <person name="Andreopoulos B."/>
            <person name="Lipzen A."/>
            <person name="Chen C."/>
            <person name="Yanf M."/>
            <person name="Daum C."/>
            <person name="Ng V."/>
            <person name="Clum A."/>
            <person name="Steindorff A."/>
            <person name="Ohm R."/>
            <person name="Martin F."/>
            <person name="Silar P."/>
            <person name="Natvig D."/>
            <person name="Lalanne C."/>
            <person name="Gautier V."/>
            <person name="Ament-Velasquez S.L."/>
            <person name="Kruys A."/>
            <person name="Hutchinson M.I."/>
            <person name="Powell A.J."/>
            <person name="Barry K."/>
            <person name="Miller A.N."/>
            <person name="Grigoriev I.V."/>
            <person name="Debuchy R."/>
            <person name="Gladieux P."/>
            <person name="Thoren M.H."/>
            <person name="Johannesson H."/>
        </authorList>
    </citation>
    <scope>NUCLEOTIDE SEQUENCE</scope>
    <source>
        <strain evidence="8">PSN324</strain>
    </source>
</reference>
<dbReference type="GO" id="GO:0010468">
    <property type="term" value="P:regulation of gene expression"/>
    <property type="evidence" value="ECO:0007669"/>
    <property type="project" value="UniProtKB-ARBA"/>
</dbReference>
<evidence type="ECO:0000256" key="1">
    <source>
        <dbReference type="ARBA" id="ARBA00004123"/>
    </source>
</evidence>
<feature type="compositionally biased region" description="Acidic residues" evidence="7">
    <location>
        <begin position="159"/>
        <end position="172"/>
    </location>
</feature>
<comment type="similarity">
    <text evidence="6">Belongs to the BRMS1 family.</text>
</comment>
<feature type="region of interest" description="Disordered" evidence="7">
    <location>
        <begin position="600"/>
        <end position="696"/>
    </location>
</feature>
<evidence type="ECO:0000256" key="3">
    <source>
        <dbReference type="ARBA" id="ARBA00023015"/>
    </source>
</evidence>
<organism evidence="8 9">
    <name type="scientific">Cladorrhinum samala</name>
    <dbReference type="NCBI Taxonomy" id="585594"/>
    <lineage>
        <taxon>Eukaryota</taxon>
        <taxon>Fungi</taxon>
        <taxon>Dikarya</taxon>
        <taxon>Ascomycota</taxon>
        <taxon>Pezizomycotina</taxon>
        <taxon>Sordariomycetes</taxon>
        <taxon>Sordariomycetidae</taxon>
        <taxon>Sordariales</taxon>
        <taxon>Podosporaceae</taxon>
        <taxon>Cladorrhinum</taxon>
    </lineage>
</organism>
<dbReference type="FunFam" id="1.20.5.1500:FF:000002">
    <property type="entry name" value="breast cancer metastasis-suppressor 1-like protein-A"/>
    <property type="match status" value="1"/>
</dbReference>
<dbReference type="Gene3D" id="1.20.5.1500">
    <property type="match status" value="1"/>
</dbReference>
<evidence type="ECO:0000256" key="5">
    <source>
        <dbReference type="ARBA" id="ARBA00023242"/>
    </source>
</evidence>
<evidence type="ECO:0000256" key="6">
    <source>
        <dbReference type="ARBA" id="ARBA00038256"/>
    </source>
</evidence>
<feature type="compositionally biased region" description="Low complexity" evidence="7">
    <location>
        <begin position="204"/>
        <end position="213"/>
    </location>
</feature>
<dbReference type="EMBL" id="MU864963">
    <property type="protein sequence ID" value="KAK4463122.1"/>
    <property type="molecule type" value="Genomic_DNA"/>
</dbReference>
<keyword evidence="5" id="KW-0539">Nucleus</keyword>
<feature type="compositionally biased region" description="Low complexity" evidence="7">
    <location>
        <begin position="7"/>
        <end position="32"/>
    </location>
</feature>
<feature type="compositionally biased region" description="Basic and acidic residues" evidence="7">
    <location>
        <begin position="122"/>
        <end position="135"/>
    </location>
</feature>
<keyword evidence="3" id="KW-0805">Transcription regulation</keyword>
<comment type="subcellular location">
    <subcellularLocation>
        <location evidence="1">Nucleus</location>
    </subcellularLocation>
</comment>
<evidence type="ECO:0000313" key="8">
    <source>
        <dbReference type="EMBL" id="KAK4463122.1"/>
    </source>
</evidence>
<comment type="caution">
    <text evidence="8">The sequence shown here is derived from an EMBL/GenBank/DDBJ whole genome shotgun (WGS) entry which is preliminary data.</text>
</comment>
<feature type="compositionally biased region" description="Acidic residues" evidence="7">
    <location>
        <begin position="42"/>
        <end position="52"/>
    </location>
</feature>
<keyword evidence="9" id="KW-1185">Reference proteome</keyword>
<evidence type="ECO:0000256" key="7">
    <source>
        <dbReference type="SAM" id="MobiDB-lite"/>
    </source>
</evidence>
<feature type="compositionally biased region" description="Basic and acidic residues" evidence="7">
    <location>
        <begin position="364"/>
        <end position="373"/>
    </location>
</feature>
<feature type="compositionally biased region" description="Basic and acidic residues" evidence="7">
    <location>
        <begin position="686"/>
        <end position="696"/>
    </location>
</feature>
<evidence type="ECO:0000313" key="9">
    <source>
        <dbReference type="Proteomes" id="UP001321749"/>
    </source>
</evidence>
<feature type="compositionally biased region" description="Basic and acidic residues" evidence="7">
    <location>
        <begin position="53"/>
        <end position="70"/>
    </location>
</feature>
<keyword evidence="2" id="KW-0678">Repressor</keyword>
<feature type="compositionally biased region" description="Basic residues" evidence="7">
    <location>
        <begin position="307"/>
        <end position="321"/>
    </location>
</feature>
<feature type="region of interest" description="Disordered" evidence="7">
    <location>
        <begin position="1"/>
        <end position="373"/>
    </location>
</feature>
<dbReference type="InterPro" id="IPR013907">
    <property type="entry name" value="Sds3"/>
</dbReference>
<evidence type="ECO:0000256" key="4">
    <source>
        <dbReference type="ARBA" id="ARBA00023163"/>
    </source>
</evidence>
<dbReference type="GO" id="GO:0005654">
    <property type="term" value="C:nucleoplasm"/>
    <property type="evidence" value="ECO:0007669"/>
    <property type="project" value="UniProtKB-ARBA"/>
</dbReference>
<proteinExistence type="inferred from homology"/>
<sequence>MATGDTALPLAISSPAPPLLDNSPSNLSSPLSDVEDKYADHEEVDLDLGDNDSDVHGAPHRNGARERLDSDPLTSSPGDGSKLSELDINDSEAETERLYDTPPKNAATREIVNSVDGAVTRRLIDRRERVFERSPSKLQQQLQADIGAEPRGSGHNSPSDEEDGDDGDDDDVSMASSDNEPEPEPVKVPQSRSPILVKKSQVVTTTETTTLRRTSQDSVESRKRKRPSAAEQVEAEQPPKKRTASIDAVDHDFSADTPMVDDEELSTAPQSGNHTAEEDNIDEPPAPAEAKGEVIESGDDDVGMLTRIKKGKRSPVKKRKSKSPEEGTTEETPDEPPEIIDTHSAVPTPKAEDLQAGEVDDEAEAAHRNEEELERKKAAWDELAAIEKQFSNFREKLYQERLEQLNREEEMLLSDNPTHPEYLAMLQCLEERRAEKIRVSTVELKFKMSVLRHRAVAERAQIMSQFYQAVRDSREKTLEALGQDWYDVQQERRRLTNLVPEFGLHVPATKTQAVRQAVSYNREVSVLAGFAKHVGFPAAPAITGATEDQLEDDLEAIESASRSVPRPAVKQPQAFRPELAAGFGPSLDIAGEMFIESTPWANPNHPSHHVQRQQAGYREPDVQQSFAGPSSLHPRHPQFFGQHHGAGFPASASGIMNGDPPMQLHNKGPSPVGPESLKRSKMASEQLRHESAVHAS</sequence>
<reference evidence="8" key="1">
    <citation type="journal article" date="2023" name="Mol. Phylogenet. Evol.">
        <title>Genome-scale phylogeny and comparative genomics of the fungal order Sordariales.</title>
        <authorList>
            <person name="Hensen N."/>
            <person name="Bonometti L."/>
            <person name="Westerberg I."/>
            <person name="Brannstrom I.O."/>
            <person name="Guillou S."/>
            <person name="Cros-Aarteil S."/>
            <person name="Calhoun S."/>
            <person name="Haridas S."/>
            <person name="Kuo A."/>
            <person name="Mondo S."/>
            <person name="Pangilinan J."/>
            <person name="Riley R."/>
            <person name="LaButti K."/>
            <person name="Andreopoulos B."/>
            <person name="Lipzen A."/>
            <person name="Chen C."/>
            <person name="Yan M."/>
            <person name="Daum C."/>
            <person name="Ng V."/>
            <person name="Clum A."/>
            <person name="Steindorff A."/>
            <person name="Ohm R.A."/>
            <person name="Martin F."/>
            <person name="Silar P."/>
            <person name="Natvig D.O."/>
            <person name="Lalanne C."/>
            <person name="Gautier V."/>
            <person name="Ament-Velasquez S.L."/>
            <person name="Kruys A."/>
            <person name="Hutchinson M.I."/>
            <person name="Powell A.J."/>
            <person name="Barry K."/>
            <person name="Miller A.N."/>
            <person name="Grigoriev I.V."/>
            <person name="Debuchy R."/>
            <person name="Gladieux P."/>
            <person name="Hiltunen Thoren M."/>
            <person name="Johannesson H."/>
        </authorList>
    </citation>
    <scope>NUCLEOTIDE SEQUENCE</scope>
    <source>
        <strain evidence="8">PSN324</strain>
    </source>
</reference>
<dbReference type="SMART" id="SM01401">
    <property type="entry name" value="Sds3"/>
    <property type="match status" value="1"/>
</dbReference>